<dbReference type="AlphaFoldDB" id="A0A2J0LJ60"/>
<evidence type="ECO:0000313" key="3">
    <source>
        <dbReference type="Proteomes" id="UP000231267"/>
    </source>
</evidence>
<proteinExistence type="predicted"/>
<organism evidence="2 3">
    <name type="scientific">Candidatus Taenaricola geysiri</name>
    <dbReference type="NCBI Taxonomy" id="1974752"/>
    <lineage>
        <taxon>Bacteria</taxon>
        <taxon>Pseudomonadati</taxon>
        <taxon>Candidatus Omnitrophota</taxon>
        <taxon>Candidatus Taenaricola</taxon>
    </lineage>
</organism>
<reference evidence="2 3" key="1">
    <citation type="submission" date="2017-09" db="EMBL/GenBank/DDBJ databases">
        <title>Depth-based differentiation of microbial function through sediment-hosted aquifers and enrichment of novel symbionts in the deep terrestrial subsurface.</title>
        <authorList>
            <person name="Probst A.J."/>
            <person name="Ladd B."/>
            <person name="Jarett J.K."/>
            <person name="Geller-Mcgrath D.E."/>
            <person name="Sieber C.M."/>
            <person name="Emerson J.B."/>
            <person name="Anantharaman K."/>
            <person name="Thomas B.C."/>
            <person name="Malmstrom R."/>
            <person name="Stieglmeier M."/>
            <person name="Klingl A."/>
            <person name="Woyke T."/>
            <person name="Ryan C.M."/>
            <person name="Banfield J.F."/>
        </authorList>
    </citation>
    <scope>NUCLEOTIDE SEQUENCE [LARGE SCALE GENOMIC DNA]</scope>
    <source>
        <strain evidence="2">CG12_big_fil_rev_8_21_14_0_65_43_15</strain>
    </source>
</reference>
<evidence type="ECO:0000313" key="2">
    <source>
        <dbReference type="EMBL" id="PIW66080.1"/>
    </source>
</evidence>
<accession>A0A2J0LJ60</accession>
<name>A0A2J0LJ60_9BACT</name>
<sequence>KKHTLRHIEKETGLEGLILRPLSAKALEPTIPEINGWVDRDKLLKIQGRGRKDQIQLAVDLSVKDYPCPSGGCLLTDPGFAKKAKDLIAHDEFTLDNINLIKSGRFFRLNDDLKAIAGRNQDENKRLLNIARQGDVIFKVLRHPGPVVLGRGSINAENTGILAGIAARYSDINNGSAAEVEYFVFPDGVKAVIKAEKSSSDLLEKIRV</sequence>
<comment type="caution">
    <text evidence="2">The sequence shown here is derived from an EMBL/GenBank/DDBJ whole genome shotgun (WGS) entry which is preliminary data.</text>
</comment>
<feature type="non-terminal residue" evidence="2">
    <location>
        <position position="1"/>
    </location>
</feature>
<dbReference type="EMBL" id="PFGP01000121">
    <property type="protein sequence ID" value="PIW66080.1"/>
    <property type="molecule type" value="Genomic_DNA"/>
</dbReference>
<feature type="domain" description="NFACT protein RNA binding" evidence="1">
    <location>
        <begin position="104"/>
        <end position="200"/>
    </location>
</feature>
<dbReference type="InterPro" id="IPR059101">
    <property type="entry name" value="NFACT-R_2"/>
</dbReference>
<protein>
    <recommendedName>
        <fullName evidence="1">NFACT protein RNA binding domain-containing protein</fullName>
    </recommendedName>
</protein>
<evidence type="ECO:0000259" key="1">
    <source>
        <dbReference type="Pfam" id="PF18297"/>
    </source>
</evidence>
<dbReference type="Pfam" id="PF18297">
    <property type="entry name" value="NFACT-R_2"/>
    <property type="match status" value="1"/>
</dbReference>
<gene>
    <name evidence="2" type="ORF">COW11_05150</name>
</gene>
<dbReference type="Proteomes" id="UP000231267">
    <property type="component" value="Unassembled WGS sequence"/>
</dbReference>